<dbReference type="PANTHER" id="PTHR16515">
    <property type="entry name" value="PR DOMAIN ZINC FINGER PROTEIN"/>
    <property type="match status" value="1"/>
</dbReference>
<dbReference type="InterPro" id="IPR050331">
    <property type="entry name" value="Zinc_finger"/>
</dbReference>
<name>A0A2A6C269_PRIPA</name>
<dbReference type="SMART" id="SM00320">
    <property type="entry name" value="WD40"/>
    <property type="match status" value="4"/>
</dbReference>
<dbReference type="Gene3D" id="3.30.160.60">
    <property type="entry name" value="Classic Zinc Finger"/>
    <property type="match status" value="2"/>
</dbReference>
<feature type="region of interest" description="Disordered" evidence="7">
    <location>
        <begin position="98"/>
        <end position="161"/>
    </location>
</feature>
<dbReference type="GO" id="GO:0008270">
    <property type="term" value="F:zinc ion binding"/>
    <property type="evidence" value="ECO:0007669"/>
    <property type="project" value="UniProtKB-KW"/>
</dbReference>
<reference evidence="9" key="1">
    <citation type="journal article" date="2008" name="Nat. Genet.">
        <title>The Pristionchus pacificus genome provides a unique perspective on nematode lifestyle and parasitism.</title>
        <authorList>
            <person name="Dieterich C."/>
            <person name="Clifton S.W."/>
            <person name="Schuster L.N."/>
            <person name="Chinwalla A."/>
            <person name="Delehaunty K."/>
            <person name="Dinkelacker I."/>
            <person name="Fulton L."/>
            <person name="Fulton R."/>
            <person name="Godfrey J."/>
            <person name="Minx P."/>
            <person name="Mitreva M."/>
            <person name="Roeseler W."/>
            <person name="Tian H."/>
            <person name="Witte H."/>
            <person name="Yang S.P."/>
            <person name="Wilson R.K."/>
            <person name="Sommer R.J."/>
        </authorList>
    </citation>
    <scope>NUCLEOTIDE SEQUENCE [LARGE SCALE GENOMIC DNA]</scope>
    <source>
        <strain evidence="9">PS312</strain>
    </source>
</reference>
<feature type="region of interest" description="Disordered" evidence="7">
    <location>
        <begin position="910"/>
        <end position="944"/>
    </location>
</feature>
<keyword evidence="6" id="KW-0539">Nucleus</keyword>
<feature type="compositionally biased region" description="Polar residues" evidence="7">
    <location>
        <begin position="18"/>
        <end position="32"/>
    </location>
</feature>
<dbReference type="InterPro" id="IPR036322">
    <property type="entry name" value="WD40_repeat_dom_sf"/>
</dbReference>
<sequence length="1117" mass="125652">MSGNDQIDKPPINKRTLNEQSSMEKLGSTVSSLDIKGTGGERQRKGQVQLTVVPKESTSQYPKSNVSTTASRMNTGGGKIIRIVPKSDLRHYPKKIEIPAQKQLGQDNSFKQSSSLLSTNSKTMLSSSNTPSTTPFTSSPISTSHFPKPFLPPKQQHPLSKPFSKTAAANVTTLITIAPKQKINLAQKKPRMTTNETPRSHVAQSLITKESETSKLTKSNSFHIVKIEKKEDNERTKTSGKLVNKELVDESWQKVQDERKKEKIKKMRTAPPEEEENQMEPVDDEIVYLKTEEKKRIRYNCPSLEFEHCRGFPSESSSENASTGDPNRKDVDACYNDWEESVVQFTIKSSAKEKELEKEMENTKQKTKGKSAKNKEAKRPFDPLIDRIIETREDGILRRNRPEYRFYLDEQPSPIEEFMTFYRSRSIDGIIKANEFHRENQRIIFARVNPNPNLPIVVSGGVDQKILVHNYLTGDTVNTHRVHFTYPTDAGWSHCGHYFIACGTDKLVTTIEYSAGNRCVKDRFYSENIPVGCRFTQDRNIAIVAMETGMIDLFDLREGNSKIVRRITGMPNITCIDTNPLDWSLVAIGCDNGLVTEYNFYDDHRKSTTDSYFQYFLPGMKTPIFNMLQFEEYDEFYDSSEVKCLRYCTSADSSNRNDLITYVIAGTEEGTVVAFNAESGEIIKGATAMIDDPSLQGNNELRFPNMDGLGGVNSYIPVRKYFAHEKITIDPCPATRITAIDSVPDSYVGSFIVGGWGDHPVLNLLLFHPTVPLLPFLPWSVMSSSPSDSLESRLREMAADRLLETVQFAKSKEESVECGSTTALLLSMAQTMRACMKDWPNMEDNSLAGVERTQALNELKRTLREARRVTRSSSLDSLVFVCSDALFLMAEQWPAAKGAAVDNIIHTYPQTTRSGPSTSFQSTDNGIPAKRPRMSNGLVDIPRPNQQLFPPYPEEDGDDEVNDIKSESGEGQPIDPLLFFNGLIKAEDDPSDLSNIGRSETSMGQGEMDIWSTQNPLAAFAAVTSSTSYPSNEKEDPSRIRVHRYFCPECNIGCVAKSQLDSHMNTHTGNRPFQCDYCEKNYKRKDHLSDHIKKNHPVEHVTAKQKKEAMKNKSSAM</sequence>
<evidence type="ECO:0000256" key="5">
    <source>
        <dbReference type="ARBA" id="ARBA00022833"/>
    </source>
</evidence>
<dbReference type="InterPro" id="IPR015943">
    <property type="entry name" value="WD40/YVTN_repeat-like_dom_sf"/>
</dbReference>
<gene>
    <name evidence="8" type="primary">WBGene00091746</name>
</gene>
<dbReference type="EnsemblMetazoa" id="PPA02192.1">
    <property type="protein sequence ID" value="PPA02192.1"/>
    <property type="gene ID" value="WBGene00091746"/>
</dbReference>
<reference evidence="8" key="2">
    <citation type="submission" date="2022-06" db="UniProtKB">
        <authorList>
            <consortium name="EnsemblMetazoa"/>
        </authorList>
    </citation>
    <scope>IDENTIFICATION</scope>
    <source>
        <strain evidence="8">PS312</strain>
    </source>
</reference>
<dbReference type="InterPro" id="IPR036236">
    <property type="entry name" value="Znf_C2H2_sf"/>
</dbReference>
<dbReference type="SUPFAM" id="SSF57667">
    <property type="entry name" value="beta-beta-alpha zinc fingers"/>
    <property type="match status" value="1"/>
</dbReference>
<dbReference type="PROSITE" id="PS00028">
    <property type="entry name" value="ZINC_FINGER_C2H2_1"/>
    <property type="match status" value="2"/>
</dbReference>
<feature type="compositionally biased region" description="Low complexity" evidence="7">
    <location>
        <begin position="126"/>
        <end position="144"/>
    </location>
</feature>
<dbReference type="Proteomes" id="UP000005239">
    <property type="component" value="Unassembled WGS sequence"/>
</dbReference>
<feature type="compositionally biased region" description="Polar residues" evidence="7">
    <location>
        <begin position="46"/>
        <end position="74"/>
    </location>
</feature>
<evidence type="ECO:0000256" key="3">
    <source>
        <dbReference type="ARBA" id="ARBA00022737"/>
    </source>
</evidence>
<dbReference type="SMART" id="SM00355">
    <property type="entry name" value="ZnF_C2H2"/>
    <property type="match status" value="2"/>
</dbReference>
<dbReference type="GO" id="GO:0000977">
    <property type="term" value="F:RNA polymerase II transcription regulatory region sequence-specific DNA binding"/>
    <property type="evidence" value="ECO:0000318"/>
    <property type="project" value="GO_Central"/>
</dbReference>
<feature type="compositionally biased region" description="Polar residues" evidence="7">
    <location>
        <begin position="910"/>
        <end position="925"/>
    </location>
</feature>
<evidence type="ECO:0000256" key="1">
    <source>
        <dbReference type="ARBA" id="ARBA00004123"/>
    </source>
</evidence>
<comment type="subcellular location">
    <subcellularLocation>
        <location evidence="1">Nucleus</location>
    </subcellularLocation>
</comment>
<evidence type="ECO:0000256" key="4">
    <source>
        <dbReference type="ARBA" id="ARBA00022771"/>
    </source>
</evidence>
<dbReference type="GO" id="GO:0000981">
    <property type="term" value="F:DNA-binding transcription factor activity, RNA polymerase II-specific"/>
    <property type="evidence" value="ECO:0000318"/>
    <property type="project" value="GO_Central"/>
</dbReference>
<dbReference type="GO" id="GO:0006357">
    <property type="term" value="P:regulation of transcription by RNA polymerase II"/>
    <property type="evidence" value="ECO:0000318"/>
    <property type="project" value="GO_Central"/>
</dbReference>
<accession>A0A2A6C269</accession>
<dbReference type="FunFam" id="3.30.160.60:FF:000100">
    <property type="entry name" value="Zinc finger 45-like"/>
    <property type="match status" value="1"/>
</dbReference>
<keyword evidence="5" id="KW-0862">Zinc</keyword>
<feature type="region of interest" description="Disordered" evidence="7">
    <location>
        <begin position="1"/>
        <end position="74"/>
    </location>
</feature>
<organism evidence="8 9">
    <name type="scientific">Pristionchus pacificus</name>
    <name type="common">Parasitic nematode worm</name>
    <dbReference type="NCBI Taxonomy" id="54126"/>
    <lineage>
        <taxon>Eukaryota</taxon>
        <taxon>Metazoa</taxon>
        <taxon>Ecdysozoa</taxon>
        <taxon>Nematoda</taxon>
        <taxon>Chromadorea</taxon>
        <taxon>Rhabditida</taxon>
        <taxon>Rhabditina</taxon>
        <taxon>Diplogasteromorpha</taxon>
        <taxon>Diplogasteroidea</taxon>
        <taxon>Neodiplogasteridae</taxon>
        <taxon>Pristionchus</taxon>
    </lineage>
</organism>
<feature type="region of interest" description="Disordered" evidence="7">
    <location>
        <begin position="353"/>
        <end position="376"/>
    </location>
</feature>
<dbReference type="PANTHER" id="PTHR16515:SF66">
    <property type="entry name" value="C2H2-TYPE DOMAIN-CONTAINING PROTEIN"/>
    <property type="match status" value="1"/>
</dbReference>
<dbReference type="AlphaFoldDB" id="A0A2A6C269"/>
<dbReference type="Pfam" id="PF00096">
    <property type="entry name" value="zf-C2H2"/>
    <property type="match status" value="1"/>
</dbReference>
<dbReference type="PROSITE" id="PS50157">
    <property type="entry name" value="ZINC_FINGER_C2H2_2"/>
    <property type="match status" value="2"/>
</dbReference>
<protein>
    <submittedName>
        <fullName evidence="8">Uncharacterized protein</fullName>
    </submittedName>
</protein>
<keyword evidence="2" id="KW-0479">Metal-binding</keyword>
<dbReference type="GO" id="GO:0005634">
    <property type="term" value="C:nucleus"/>
    <property type="evidence" value="ECO:0000318"/>
    <property type="project" value="GO_Central"/>
</dbReference>
<evidence type="ECO:0000256" key="7">
    <source>
        <dbReference type="SAM" id="MobiDB-lite"/>
    </source>
</evidence>
<keyword evidence="3" id="KW-0677">Repeat</keyword>
<feature type="compositionally biased region" description="Polar residues" evidence="7">
    <location>
        <begin position="192"/>
        <end position="208"/>
    </location>
</feature>
<evidence type="ECO:0000313" key="8">
    <source>
        <dbReference type="EnsemblMetazoa" id="PPA02192.1"/>
    </source>
</evidence>
<proteinExistence type="predicted"/>
<dbReference type="SUPFAM" id="SSF50978">
    <property type="entry name" value="WD40 repeat-like"/>
    <property type="match status" value="1"/>
</dbReference>
<evidence type="ECO:0000256" key="6">
    <source>
        <dbReference type="ARBA" id="ARBA00023242"/>
    </source>
</evidence>
<keyword evidence="9" id="KW-1185">Reference proteome</keyword>
<evidence type="ECO:0000313" key="9">
    <source>
        <dbReference type="Proteomes" id="UP000005239"/>
    </source>
</evidence>
<dbReference type="InterPro" id="IPR001680">
    <property type="entry name" value="WD40_rpt"/>
</dbReference>
<evidence type="ECO:0000256" key="2">
    <source>
        <dbReference type="ARBA" id="ARBA00022723"/>
    </source>
</evidence>
<accession>A0A8R1U4V7</accession>
<dbReference type="InterPro" id="IPR013087">
    <property type="entry name" value="Znf_C2H2_type"/>
</dbReference>
<dbReference type="Gene3D" id="2.130.10.10">
    <property type="entry name" value="YVTN repeat-like/Quinoprotein amine dehydrogenase"/>
    <property type="match status" value="1"/>
</dbReference>
<feature type="region of interest" description="Disordered" evidence="7">
    <location>
        <begin position="189"/>
        <end position="211"/>
    </location>
</feature>
<feature type="compositionally biased region" description="Basic and acidic residues" evidence="7">
    <location>
        <begin position="353"/>
        <end position="364"/>
    </location>
</feature>
<keyword evidence="4" id="KW-0863">Zinc-finger</keyword>
<feature type="compositionally biased region" description="Polar residues" evidence="7">
    <location>
        <begin position="103"/>
        <end position="125"/>
    </location>
</feature>